<accession>A0A4R1K446</accession>
<gene>
    <name evidence="2" type="ORF">C8D98_2687</name>
</gene>
<name>A0A4R1K446_9BACT</name>
<evidence type="ECO:0000313" key="2">
    <source>
        <dbReference type="EMBL" id="TCK58483.1"/>
    </source>
</evidence>
<feature type="signal peptide" evidence="1">
    <location>
        <begin position="1"/>
        <end position="17"/>
    </location>
</feature>
<dbReference type="OrthoDB" id="6395784at2"/>
<proteinExistence type="predicted"/>
<comment type="caution">
    <text evidence="2">The sequence shown here is derived from an EMBL/GenBank/DDBJ whole genome shotgun (WGS) entry which is preliminary data.</text>
</comment>
<reference evidence="2 3" key="1">
    <citation type="submission" date="2019-03" db="EMBL/GenBank/DDBJ databases">
        <title>Genomic Encyclopedia of Type Strains, Phase IV (KMG-IV): sequencing the most valuable type-strain genomes for metagenomic binning, comparative biology and taxonomic classification.</title>
        <authorList>
            <person name="Goeker M."/>
        </authorList>
    </citation>
    <scope>NUCLEOTIDE SEQUENCE [LARGE SCALE GENOMIC DNA]</scope>
    <source>
        <strain evidence="2 3">DSM 24984</strain>
    </source>
</reference>
<keyword evidence="2" id="KW-0449">Lipoprotein</keyword>
<keyword evidence="3" id="KW-1185">Reference proteome</keyword>
<sequence length="459" mass="49757">MLRLIILILLIPFAVHAARFSGEGFGADRETARANALSDLASQLSVKVRSEFSLSENSAGKTDGHRRVDAYSDLPVLGAEISYFESKGGFTASAVLNTEKSLPMYEKALNSLADDIRKNLKTVAGTKGEQTVVALETAFAKADNYEKILPVARLLGSEYKKDEDISSAEIAKLLEAVQRTASTFEDAAFLLTRDITQKSIYVFPPSAENSHEITPFAAAVQSVLSGRLASGNSPDAADYHFSGEYTVQGKEIILTYRLVNRWDGTTLYARTARLLPAAFAGLDYKPKTADFDALLYSGLAVSNDFRVDVSTNKGSRNLLFKRAESVEILVKTTAPAYVYVIGHTVKKGDKLSYLLEFQNAQAPGRFIRFINADDANKWVSLGEFSVTAPYGVESLQVIASAKDPSDAVPLVKFDGSSGLYIVNRDPSKAVTSARALVNSGLKKQENAVSEAVLLFTTAE</sequence>
<feature type="chain" id="PRO_5020854892" evidence="1">
    <location>
        <begin position="18"/>
        <end position="459"/>
    </location>
</feature>
<organism evidence="2 3">
    <name type="scientific">Seleniivibrio woodruffii</name>
    <dbReference type="NCBI Taxonomy" id="1078050"/>
    <lineage>
        <taxon>Bacteria</taxon>
        <taxon>Pseudomonadati</taxon>
        <taxon>Deferribacterota</taxon>
        <taxon>Deferribacteres</taxon>
        <taxon>Deferribacterales</taxon>
        <taxon>Geovibrionaceae</taxon>
        <taxon>Seleniivibrio</taxon>
    </lineage>
</organism>
<protein>
    <submittedName>
        <fullName evidence="2">LPP20 lipoprotein</fullName>
    </submittedName>
</protein>
<keyword evidence="1" id="KW-0732">Signal</keyword>
<dbReference type="Gene3D" id="3.10.28.20">
    <property type="entry name" value="Acetamidase/Formamidase-like domains"/>
    <property type="match status" value="1"/>
</dbReference>
<dbReference type="EMBL" id="SMGG01000007">
    <property type="protein sequence ID" value="TCK58483.1"/>
    <property type="molecule type" value="Genomic_DNA"/>
</dbReference>
<evidence type="ECO:0000313" key="3">
    <source>
        <dbReference type="Proteomes" id="UP000294614"/>
    </source>
</evidence>
<dbReference type="RefSeq" id="WP_132874648.1">
    <property type="nucleotide sequence ID" value="NZ_SMGG01000007.1"/>
</dbReference>
<dbReference type="Proteomes" id="UP000294614">
    <property type="component" value="Unassembled WGS sequence"/>
</dbReference>
<dbReference type="AlphaFoldDB" id="A0A4R1K446"/>
<evidence type="ECO:0000256" key="1">
    <source>
        <dbReference type="SAM" id="SignalP"/>
    </source>
</evidence>